<evidence type="ECO:0000256" key="1">
    <source>
        <dbReference type="SAM" id="SignalP"/>
    </source>
</evidence>
<keyword evidence="3" id="KW-1185">Reference proteome</keyword>
<proteinExistence type="predicted"/>
<evidence type="ECO:0000313" key="3">
    <source>
        <dbReference type="Proteomes" id="UP000441389"/>
    </source>
</evidence>
<comment type="caution">
    <text evidence="2">The sequence shown here is derived from an EMBL/GenBank/DDBJ whole genome shotgun (WGS) entry which is preliminary data.</text>
</comment>
<organism evidence="2 3">
    <name type="scientific">Sphingomonas horti</name>
    <dbReference type="NCBI Taxonomy" id="2682842"/>
    <lineage>
        <taxon>Bacteria</taxon>
        <taxon>Pseudomonadati</taxon>
        <taxon>Pseudomonadota</taxon>
        <taxon>Alphaproteobacteria</taxon>
        <taxon>Sphingomonadales</taxon>
        <taxon>Sphingomonadaceae</taxon>
        <taxon>Sphingomonas</taxon>
    </lineage>
</organism>
<accession>A0A6I4IWA7</accession>
<feature type="signal peptide" evidence="1">
    <location>
        <begin position="1"/>
        <end position="21"/>
    </location>
</feature>
<evidence type="ECO:0008006" key="4">
    <source>
        <dbReference type="Google" id="ProtNLM"/>
    </source>
</evidence>
<dbReference type="EMBL" id="WQMS01000001">
    <property type="protein sequence ID" value="MVO76367.1"/>
    <property type="molecule type" value="Genomic_DNA"/>
</dbReference>
<dbReference type="AlphaFoldDB" id="A0A6I4IWA7"/>
<gene>
    <name evidence="2" type="ORF">GON01_00220</name>
</gene>
<keyword evidence="1" id="KW-0732">Signal</keyword>
<reference evidence="2 3" key="1">
    <citation type="submission" date="2019-12" db="EMBL/GenBank/DDBJ databases">
        <authorList>
            <person name="Huq M.A."/>
        </authorList>
    </citation>
    <scope>NUCLEOTIDE SEQUENCE [LARGE SCALE GENOMIC DNA]</scope>
    <source>
        <strain evidence="2 3">MAH-20</strain>
    </source>
</reference>
<dbReference type="Proteomes" id="UP000441389">
    <property type="component" value="Unassembled WGS sequence"/>
</dbReference>
<dbReference type="RefSeq" id="WP_157024969.1">
    <property type="nucleotide sequence ID" value="NZ_WQMS01000001.1"/>
</dbReference>
<evidence type="ECO:0000313" key="2">
    <source>
        <dbReference type="EMBL" id="MVO76367.1"/>
    </source>
</evidence>
<name>A0A6I4IWA7_9SPHN</name>
<feature type="chain" id="PRO_5026098368" description="Helix-hairpin-helix domain-containing protein" evidence="1">
    <location>
        <begin position="22"/>
        <end position="291"/>
    </location>
</feature>
<protein>
    <recommendedName>
        <fullName evidence="4">Helix-hairpin-helix domain-containing protein</fullName>
    </recommendedName>
</protein>
<sequence length="291" mass="30694">MKPALLILFLAAFGASADAQADARAAAAARAGYAVDAPWTASISKSDPAKLHVSIIEKEHGMLGTSLPIAELEGLTADELKGTGRPVTFVLRRQSGTITFSGRFANGTGQGTLRYVADPAYFARLAAIGVRNDLSTERANVLALPMLDLRTDYIEALRREGAFVDLSDYIGMRAVGVRPEMVHELKPLIAGPLNAHDMMALAALGVTPAYAREMRGAYASLSAGDLTAMKALGVTPAYVAEMRAAGARIRTPGDAQSFRALGISPAAVRRAVAHGRPNPSASEVMEATMRF</sequence>